<dbReference type="PANTHER" id="PTHR10472:SF5">
    <property type="entry name" value="D-AMINOACYL-TRNA DEACYLASE 1"/>
    <property type="match status" value="1"/>
</dbReference>
<dbReference type="HAMAP" id="MF_00518">
    <property type="entry name" value="Deacylase_Dtd"/>
    <property type="match status" value="1"/>
</dbReference>
<dbReference type="GO" id="GO:0043908">
    <property type="term" value="F:Ser(Gly)-tRNA(Ala) hydrolase activity"/>
    <property type="evidence" value="ECO:0007669"/>
    <property type="project" value="UniProtKB-UniRule"/>
</dbReference>
<dbReference type="HOGENOM" id="CLU_076901_1_0_9"/>
<accession>H1CZF7</accession>
<dbReference type="Gene3D" id="3.50.80.10">
    <property type="entry name" value="D-tyrosyl-tRNA(Tyr) deacylase"/>
    <property type="match status" value="1"/>
</dbReference>
<comment type="catalytic activity">
    <reaction evidence="2">
        <text>a D-aminoacyl-tRNA + H2O = a tRNA + a D-alpha-amino acid + H(+)</text>
        <dbReference type="Rhea" id="RHEA:13953"/>
        <dbReference type="Rhea" id="RHEA-COMP:10123"/>
        <dbReference type="Rhea" id="RHEA-COMP:10124"/>
        <dbReference type="ChEBI" id="CHEBI:15377"/>
        <dbReference type="ChEBI" id="CHEBI:15378"/>
        <dbReference type="ChEBI" id="CHEBI:59871"/>
        <dbReference type="ChEBI" id="CHEBI:78442"/>
        <dbReference type="ChEBI" id="CHEBI:79333"/>
        <dbReference type="EC" id="3.1.1.96"/>
    </reaction>
</comment>
<organism evidence="3 4">
    <name type="scientific">Dialister succinatiphilus YIT 11850</name>
    <dbReference type="NCBI Taxonomy" id="742743"/>
    <lineage>
        <taxon>Bacteria</taxon>
        <taxon>Bacillati</taxon>
        <taxon>Bacillota</taxon>
        <taxon>Negativicutes</taxon>
        <taxon>Veillonellales</taxon>
        <taxon>Veillonellaceae</taxon>
        <taxon>Dialister</taxon>
    </lineage>
</organism>
<dbReference type="GO" id="GO:0005737">
    <property type="term" value="C:cytoplasm"/>
    <property type="evidence" value="ECO:0007669"/>
    <property type="project" value="UniProtKB-SubCell"/>
</dbReference>
<dbReference type="GO" id="GO:0051500">
    <property type="term" value="F:D-tyrosyl-tRNA(Tyr) deacylase activity"/>
    <property type="evidence" value="ECO:0007669"/>
    <property type="project" value="TreeGrafter"/>
</dbReference>
<dbReference type="eggNOG" id="COG1490">
    <property type="taxonomic scope" value="Bacteria"/>
</dbReference>
<dbReference type="Pfam" id="PF02580">
    <property type="entry name" value="Tyr_Deacylase"/>
    <property type="match status" value="1"/>
</dbReference>
<evidence type="ECO:0000313" key="4">
    <source>
        <dbReference type="Proteomes" id="UP000003277"/>
    </source>
</evidence>
<comment type="similarity">
    <text evidence="1 2">Belongs to the DTD family.</text>
</comment>
<comment type="subcellular location">
    <subcellularLocation>
        <location evidence="2">Cytoplasm</location>
    </subcellularLocation>
</comment>
<dbReference type="AlphaFoldDB" id="H1CZF7"/>
<evidence type="ECO:0000256" key="1">
    <source>
        <dbReference type="ARBA" id="ARBA00009673"/>
    </source>
</evidence>
<proteinExistence type="inferred from homology"/>
<comment type="function">
    <text evidence="2">An aminoacyl-tRNA editing enzyme that deacylates mischarged D-aminoacyl-tRNAs. Also deacylates mischarged glycyl-tRNA(Ala), protecting cells against glycine mischarging by AlaRS. Acts via tRNA-based rather than protein-based catalysis; rejects L-amino acids rather than detecting D-amino acids in the active site. By recycling D-aminoacyl-tRNA to D-amino acids and free tRNA molecules, this enzyme counteracts the toxicity associated with the formation of D-aminoacyl-tRNA entities in vivo and helps enforce protein L-homochirality.</text>
</comment>
<name>H1CZF7_9FIRM</name>
<dbReference type="GO" id="GO:0000049">
    <property type="term" value="F:tRNA binding"/>
    <property type="evidence" value="ECO:0007669"/>
    <property type="project" value="UniProtKB-UniRule"/>
</dbReference>
<dbReference type="NCBIfam" id="TIGR00256">
    <property type="entry name" value="D-aminoacyl-tRNA deacylase"/>
    <property type="match status" value="1"/>
</dbReference>
<comment type="subunit">
    <text evidence="2">Homodimer.</text>
</comment>
<keyword evidence="2" id="KW-0963">Cytoplasm</keyword>
<dbReference type="EMBL" id="ADLT01000017">
    <property type="protein sequence ID" value="EHO63325.1"/>
    <property type="molecule type" value="Genomic_DNA"/>
</dbReference>
<dbReference type="InterPro" id="IPR023509">
    <property type="entry name" value="DTD-like_sf"/>
</dbReference>
<reference evidence="3 4" key="1">
    <citation type="submission" date="2011-11" db="EMBL/GenBank/DDBJ databases">
        <title>The Genome Sequence of Dialister succinatiphilus YIT 11850.</title>
        <authorList>
            <consortium name="The Broad Institute Genome Sequencing Platform"/>
            <person name="Earl A."/>
            <person name="Ward D."/>
            <person name="Feldgarden M."/>
            <person name="Gevers D."/>
            <person name="Morotomi M."/>
            <person name="Young S.K."/>
            <person name="Zeng Q."/>
            <person name="Gargeya S."/>
            <person name="Fitzgerald M."/>
            <person name="Haas B."/>
            <person name="Abouelleil A."/>
            <person name="Alvarado L."/>
            <person name="Arachchi H.M."/>
            <person name="Berlin A."/>
            <person name="Brown A."/>
            <person name="Chapman S.B."/>
            <person name="Dunbar C."/>
            <person name="Gearin G."/>
            <person name="Goldberg J."/>
            <person name="Griggs A."/>
            <person name="Gujja S."/>
            <person name="Heiman D."/>
            <person name="Howarth C."/>
            <person name="Lui A."/>
            <person name="MacDonald P.J.P."/>
            <person name="Montmayeur A."/>
            <person name="Murphy C."/>
            <person name="Neiman D."/>
            <person name="Pearson M."/>
            <person name="Priest M."/>
            <person name="Roberts A."/>
            <person name="Saif S."/>
            <person name="Shea T."/>
            <person name="Sisk P."/>
            <person name="Stolte C."/>
            <person name="Sykes S."/>
            <person name="Wortman J."/>
            <person name="Nusbaum C."/>
            <person name="Birren B."/>
        </authorList>
    </citation>
    <scope>NUCLEOTIDE SEQUENCE [LARGE SCALE GENOMIC DNA]</scope>
    <source>
        <strain evidence="3 4">YIT 11850</strain>
    </source>
</reference>
<sequence>MRAVVQRCNWCRVDSEGKEVSSIGKGLSVLLGVKKGDSEKDADYIVDKILHLRIFEDEAGKLNLSLLDIKGELSIVSQFTLYGDARHGRRPSFTEAEAPDRADELYRLVVEKCERESLTVGTGVFRTYMKVALENDGPVTILLDSEKNF</sequence>
<dbReference type="InterPro" id="IPR003732">
    <property type="entry name" value="Daa-tRNA_deacyls_DTD"/>
</dbReference>
<dbReference type="PANTHER" id="PTHR10472">
    <property type="entry name" value="D-TYROSYL-TRNA TYR DEACYLASE"/>
    <property type="match status" value="1"/>
</dbReference>
<dbReference type="PATRIC" id="fig|742743.3.peg.760"/>
<comment type="catalytic activity">
    <reaction evidence="2">
        <text>glycyl-tRNA(Ala) + H2O = tRNA(Ala) + glycine + H(+)</text>
        <dbReference type="Rhea" id="RHEA:53744"/>
        <dbReference type="Rhea" id="RHEA-COMP:9657"/>
        <dbReference type="Rhea" id="RHEA-COMP:13640"/>
        <dbReference type="ChEBI" id="CHEBI:15377"/>
        <dbReference type="ChEBI" id="CHEBI:15378"/>
        <dbReference type="ChEBI" id="CHEBI:57305"/>
        <dbReference type="ChEBI" id="CHEBI:78442"/>
        <dbReference type="ChEBI" id="CHEBI:78522"/>
    </reaction>
</comment>
<keyword evidence="2" id="KW-0378">Hydrolase</keyword>
<evidence type="ECO:0000256" key="2">
    <source>
        <dbReference type="HAMAP-Rule" id="MF_00518"/>
    </source>
</evidence>
<keyword evidence="2" id="KW-0694">RNA-binding</keyword>
<keyword evidence="2" id="KW-0820">tRNA-binding</keyword>
<comment type="domain">
    <text evidence="2">A Gly-cisPro motif from one monomer fits into the active site of the other monomer to allow specific chiral rejection of L-amino acids.</text>
</comment>
<protein>
    <recommendedName>
        <fullName evidence="2">D-aminoacyl-tRNA deacylase</fullName>
        <shortName evidence="2">DTD</shortName>
        <ecNumber evidence="2">3.1.1.96</ecNumber>
    </recommendedName>
    <alternativeName>
        <fullName evidence="2">Gly-tRNA(Ala) deacylase</fullName>
        <ecNumber evidence="2">3.1.1.-</ecNumber>
    </alternativeName>
</protein>
<comment type="caution">
    <text evidence="3">The sequence shown here is derived from an EMBL/GenBank/DDBJ whole genome shotgun (WGS) entry which is preliminary data.</text>
</comment>
<evidence type="ECO:0000313" key="3">
    <source>
        <dbReference type="EMBL" id="EHO63325.1"/>
    </source>
</evidence>
<feature type="short sequence motif" description="Gly-cisPro motif, important for rejection of L-amino acids" evidence="2">
    <location>
        <begin position="137"/>
        <end position="138"/>
    </location>
</feature>
<keyword evidence="4" id="KW-1185">Reference proteome</keyword>
<dbReference type="RefSeq" id="WP_008859254.1">
    <property type="nucleotide sequence ID" value="NZ_JH591187.1"/>
</dbReference>
<dbReference type="SUPFAM" id="SSF69500">
    <property type="entry name" value="DTD-like"/>
    <property type="match status" value="1"/>
</dbReference>
<dbReference type="FunFam" id="3.50.80.10:FF:000001">
    <property type="entry name" value="D-aminoacyl-tRNA deacylase"/>
    <property type="match status" value="1"/>
</dbReference>
<dbReference type="STRING" id="742743.HMPREF9453_00750"/>
<gene>
    <name evidence="2" type="primary">dtd</name>
    <name evidence="3" type="ORF">HMPREF9453_00750</name>
</gene>
<dbReference type="EC" id="3.1.1.96" evidence="2"/>
<dbReference type="Proteomes" id="UP000003277">
    <property type="component" value="Unassembled WGS sequence"/>
</dbReference>
<dbReference type="GO" id="GO:0106026">
    <property type="term" value="F:Gly-tRNA(Ala) deacylase activity"/>
    <property type="evidence" value="ECO:0007669"/>
    <property type="project" value="UniProtKB-UniRule"/>
</dbReference>
<dbReference type="EC" id="3.1.1.-" evidence="2"/>
<dbReference type="OrthoDB" id="9801395at2"/>
<dbReference type="GO" id="GO:0019478">
    <property type="term" value="P:D-amino acid catabolic process"/>
    <property type="evidence" value="ECO:0007669"/>
    <property type="project" value="UniProtKB-UniRule"/>
</dbReference>